<evidence type="ECO:0000256" key="3">
    <source>
        <dbReference type="ARBA" id="ARBA00022448"/>
    </source>
</evidence>
<dbReference type="EMBL" id="JAHQIW010004625">
    <property type="protein sequence ID" value="KAJ1363139.1"/>
    <property type="molecule type" value="Genomic_DNA"/>
</dbReference>
<sequence>MGRHPFSLMIPTTLSCSFAFILPVATPSNAIVFGSGLVKVFNMASSGIAVSLVCLVITVAYMNTVALISLPLSEFPAWAQLSNSSGTV</sequence>
<feature type="transmembrane region" description="Helical" evidence="7">
    <location>
        <begin position="40"/>
        <end position="62"/>
    </location>
</feature>
<dbReference type="InterPro" id="IPR031312">
    <property type="entry name" value="Na/sul_symport_CS"/>
</dbReference>
<gene>
    <name evidence="8" type="primary">NAC3_3</name>
    <name evidence="8" type="ORF">KIN20_022923</name>
</gene>
<keyword evidence="4 7" id="KW-0812">Transmembrane</keyword>
<accession>A0AAD5N9L4</accession>
<dbReference type="GO" id="GO:0015137">
    <property type="term" value="F:citrate transmembrane transporter activity"/>
    <property type="evidence" value="ECO:0007669"/>
    <property type="project" value="TreeGrafter"/>
</dbReference>
<dbReference type="GO" id="GO:0005886">
    <property type="term" value="C:plasma membrane"/>
    <property type="evidence" value="ECO:0007669"/>
    <property type="project" value="TreeGrafter"/>
</dbReference>
<keyword evidence="6 7" id="KW-0472">Membrane</keyword>
<comment type="similarity">
    <text evidence="2">Belongs to the SLC13A/DASS transporter (TC 2.A.47) family. NADC subfamily.</text>
</comment>
<comment type="subcellular location">
    <subcellularLocation>
        <location evidence="1">Membrane</location>
        <topology evidence="1">Multi-pass membrane protein</topology>
    </subcellularLocation>
</comment>
<dbReference type="Pfam" id="PF00939">
    <property type="entry name" value="Na_sulph_symp"/>
    <property type="match status" value="1"/>
</dbReference>
<comment type="caution">
    <text evidence="8">The sequence shown here is derived from an EMBL/GenBank/DDBJ whole genome shotgun (WGS) entry which is preliminary data.</text>
</comment>
<name>A0AAD5N9L4_PARTN</name>
<evidence type="ECO:0000256" key="1">
    <source>
        <dbReference type="ARBA" id="ARBA00004141"/>
    </source>
</evidence>
<evidence type="ECO:0000313" key="9">
    <source>
        <dbReference type="Proteomes" id="UP001196413"/>
    </source>
</evidence>
<protein>
    <submittedName>
        <fullName evidence="8">Sodium-dependent high-affinity dicarboxylate transporter 3</fullName>
    </submittedName>
</protein>
<evidence type="ECO:0000256" key="4">
    <source>
        <dbReference type="ARBA" id="ARBA00022692"/>
    </source>
</evidence>
<dbReference type="GO" id="GO:0015141">
    <property type="term" value="F:succinate transmembrane transporter activity"/>
    <property type="evidence" value="ECO:0007669"/>
    <property type="project" value="TreeGrafter"/>
</dbReference>
<proteinExistence type="inferred from homology"/>
<dbReference type="InterPro" id="IPR001898">
    <property type="entry name" value="SLC13A/DASS"/>
</dbReference>
<evidence type="ECO:0000256" key="2">
    <source>
        <dbReference type="ARBA" id="ARBA00006772"/>
    </source>
</evidence>
<dbReference type="PANTHER" id="PTHR10283">
    <property type="entry name" value="SOLUTE CARRIER FAMILY 13 MEMBER"/>
    <property type="match status" value="1"/>
</dbReference>
<evidence type="ECO:0000256" key="6">
    <source>
        <dbReference type="ARBA" id="ARBA00023136"/>
    </source>
</evidence>
<keyword evidence="3" id="KW-0813">Transport</keyword>
<dbReference type="PROSITE" id="PS01271">
    <property type="entry name" value="NA_SULFATE"/>
    <property type="match status" value="1"/>
</dbReference>
<dbReference type="PROSITE" id="PS51257">
    <property type="entry name" value="PROKAR_LIPOPROTEIN"/>
    <property type="match status" value="1"/>
</dbReference>
<reference evidence="8" key="1">
    <citation type="submission" date="2021-06" db="EMBL/GenBank/DDBJ databases">
        <title>Parelaphostrongylus tenuis whole genome reference sequence.</title>
        <authorList>
            <person name="Garwood T.J."/>
            <person name="Larsen P.A."/>
            <person name="Fountain-Jones N.M."/>
            <person name="Garbe J.R."/>
            <person name="Macchietto M.G."/>
            <person name="Kania S.A."/>
            <person name="Gerhold R.W."/>
            <person name="Richards J.E."/>
            <person name="Wolf T.M."/>
        </authorList>
    </citation>
    <scope>NUCLEOTIDE SEQUENCE</scope>
    <source>
        <strain evidence="8">MNPRO001-30</strain>
        <tissue evidence="8">Meninges</tissue>
    </source>
</reference>
<evidence type="ECO:0000313" key="8">
    <source>
        <dbReference type="EMBL" id="KAJ1363139.1"/>
    </source>
</evidence>
<organism evidence="8 9">
    <name type="scientific">Parelaphostrongylus tenuis</name>
    <name type="common">Meningeal worm</name>
    <dbReference type="NCBI Taxonomy" id="148309"/>
    <lineage>
        <taxon>Eukaryota</taxon>
        <taxon>Metazoa</taxon>
        <taxon>Ecdysozoa</taxon>
        <taxon>Nematoda</taxon>
        <taxon>Chromadorea</taxon>
        <taxon>Rhabditida</taxon>
        <taxon>Rhabditina</taxon>
        <taxon>Rhabditomorpha</taxon>
        <taxon>Strongyloidea</taxon>
        <taxon>Metastrongylidae</taxon>
        <taxon>Parelaphostrongylus</taxon>
    </lineage>
</organism>
<dbReference type="PANTHER" id="PTHR10283:SF85">
    <property type="entry name" value="SODIUM-DEPENDENT HIGH-AFFINITY DICARBOXYLATE TRANSPORTER 3"/>
    <property type="match status" value="1"/>
</dbReference>
<keyword evidence="5 7" id="KW-1133">Transmembrane helix</keyword>
<dbReference type="Proteomes" id="UP001196413">
    <property type="component" value="Unassembled WGS sequence"/>
</dbReference>
<evidence type="ECO:0000256" key="5">
    <source>
        <dbReference type="ARBA" id="ARBA00022989"/>
    </source>
</evidence>
<keyword evidence="9" id="KW-1185">Reference proteome</keyword>
<evidence type="ECO:0000256" key="7">
    <source>
        <dbReference type="SAM" id="Phobius"/>
    </source>
</evidence>
<dbReference type="AlphaFoldDB" id="A0AAD5N9L4"/>